<evidence type="ECO:0000313" key="2">
    <source>
        <dbReference type="Proteomes" id="UP000276603"/>
    </source>
</evidence>
<dbReference type="AlphaFoldDB" id="A0A3B0C4R9"/>
<name>A0A3B0C4R9_9FLAO</name>
<gene>
    <name evidence="1" type="ORF">D7Z94_09750</name>
</gene>
<accession>A0A3B0C4R9</accession>
<comment type="caution">
    <text evidence="1">The sequence shown here is derived from an EMBL/GenBank/DDBJ whole genome shotgun (WGS) entry which is preliminary data.</text>
</comment>
<reference evidence="1 2" key="1">
    <citation type="submission" date="2018-10" db="EMBL/GenBank/DDBJ databases">
        <title>Ulvibacterium marinum gen. nov., sp. nov., a novel marine bacterium of the family Flavobacteriaceae, isolated from a culture of the green alga Ulva prolifera.</title>
        <authorList>
            <person name="Zhang Z."/>
        </authorList>
    </citation>
    <scope>NUCLEOTIDE SEQUENCE [LARGE SCALE GENOMIC DNA]</scope>
    <source>
        <strain evidence="1 2">CCMM003</strain>
    </source>
</reference>
<dbReference type="Proteomes" id="UP000276603">
    <property type="component" value="Unassembled WGS sequence"/>
</dbReference>
<protein>
    <submittedName>
        <fullName evidence="1">Uncharacterized protein</fullName>
    </submittedName>
</protein>
<dbReference type="OrthoDB" id="1441767at2"/>
<organism evidence="1 2">
    <name type="scientific">Ulvibacterium marinum</name>
    <dbReference type="NCBI Taxonomy" id="2419782"/>
    <lineage>
        <taxon>Bacteria</taxon>
        <taxon>Pseudomonadati</taxon>
        <taxon>Bacteroidota</taxon>
        <taxon>Flavobacteriia</taxon>
        <taxon>Flavobacteriales</taxon>
        <taxon>Flavobacteriaceae</taxon>
        <taxon>Ulvibacterium</taxon>
    </lineage>
</organism>
<proteinExistence type="predicted"/>
<dbReference type="EMBL" id="RBCJ01000002">
    <property type="protein sequence ID" value="RKN81215.1"/>
    <property type="molecule type" value="Genomic_DNA"/>
</dbReference>
<evidence type="ECO:0000313" key="1">
    <source>
        <dbReference type="EMBL" id="RKN81215.1"/>
    </source>
</evidence>
<keyword evidence="2" id="KW-1185">Reference proteome</keyword>
<dbReference type="RefSeq" id="WP_120711372.1">
    <property type="nucleotide sequence ID" value="NZ_RBCJ01000002.1"/>
</dbReference>
<sequence length="114" mass="13602">MKSLKDDYRTRSQDPLEKNTLVLKLERSQQDVGQLRNKLNSYICEPKTYSLFERMEALKNGLDTLSNTNREIILSVRQRKKHTVDFVDRVRQQFIAFNELQRGVEEYMQGLRSY</sequence>